<dbReference type="EMBL" id="JAOTPO010000002">
    <property type="protein sequence ID" value="MDE5412535.1"/>
    <property type="molecule type" value="Genomic_DNA"/>
</dbReference>
<accession>A0ABT5VAR7</accession>
<dbReference type="InterPro" id="IPR050266">
    <property type="entry name" value="AB_hydrolase_sf"/>
</dbReference>
<keyword evidence="2" id="KW-0378">Hydrolase</keyword>
<feature type="domain" description="AB hydrolase-1" evidence="1">
    <location>
        <begin position="28"/>
        <end position="281"/>
    </location>
</feature>
<dbReference type="RefSeq" id="WP_275117167.1">
    <property type="nucleotide sequence ID" value="NZ_JAOTPO010000002.1"/>
</dbReference>
<dbReference type="InterPro" id="IPR029058">
    <property type="entry name" value="AB_hydrolase_fold"/>
</dbReference>
<dbReference type="Pfam" id="PF00561">
    <property type="entry name" value="Abhydrolase_1"/>
    <property type="match status" value="1"/>
</dbReference>
<sequence length="296" mass="33353">MENIKLQSVNIPNGETITYRERAGGDEVILLIHGNMTSSKHWDLLLETLPPQYKLYAVDMRGFGGSSYRQPIESIKDFSEDIKSFIDAVGLNKFSILGWSTGGTVAMRYAIDYPADVHKLVLLCSGSTRGYPFMSVGETGESIRLTTLEEIKKDSTKTIPVSQAYEQRNKDFLKAVWNSLIYTNNQPDEQKYDEYLEDMLTQRNLSEVYHALNIFNISNVHNGVAEGSGEAKKITHPTLILAGENDLVIPQQMTEEIKEDLNDQAELMYLKGCGHSPLIDDLDQLQLAITNFLQKH</sequence>
<dbReference type="GO" id="GO:0016787">
    <property type="term" value="F:hydrolase activity"/>
    <property type="evidence" value="ECO:0007669"/>
    <property type="project" value="UniProtKB-KW"/>
</dbReference>
<dbReference type="InterPro" id="IPR000073">
    <property type="entry name" value="AB_hydrolase_1"/>
</dbReference>
<reference evidence="2" key="1">
    <citation type="submission" date="2024-05" db="EMBL/GenBank/DDBJ databases">
        <title>Alkalihalobacillus sp. strain MEB203 novel alkaliphilic bacterium from Lonar Lake, India.</title>
        <authorList>
            <person name="Joshi A."/>
            <person name="Thite S."/>
            <person name="Mengade P."/>
        </authorList>
    </citation>
    <scope>NUCLEOTIDE SEQUENCE</scope>
    <source>
        <strain evidence="2">MEB 203</strain>
    </source>
</reference>
<evidence type="ECO:0000259" key="1">
    <source>
        <dbReference type="Pfam" id="PF00561"/>
    </source>
</evidence>
<gene>
    <name evidence="2" type="ORF">N7Z68_03995</name>
</gene>
<dbReference type="SUPFAM" id="SSF53474">
    <property type="entry name" value="alpha/beta-Hydrolases"/>
    <property type="match status" value="1"/>
</dbReference>
<name>A0ABT5VAR7_9BACI</name>
<dbReference type="Proteomes" id="UP001148125">
    <property type="component" value="Unassembled WGS sequence"/>
</dbReference>
<evidence type="ECO:0000313" key="3">
    <source>
        <dbReference type="Proteomes" id="UP001148125"/>
    </source>
</evidence>
<evidence type="ECO:0000313" key="2">
    <source>
        <dbReference type="EMBL" id="MDE5412535.1"/>
    </source>
</evidence>
<dbReference type="PANTHER" id="PTHR43798:SF5">
    <property type="entry name" value="MONOACYLGLYCEROL LIPASE ABHD6"/>
    <property type="match status" value="1"/>
</dbReference>
<organism evidence="2 3">
    <name type="scientific">Alkalihalobacterium chitinilyticum</name>
    <dbReference type="NCBI Taxonomy" id="2980103"/>
    <lineage>
        <taxon>Bacteria</taxon>
        <taxon>Bacillati</taxon>
        <taxon>Bacillota</taxon>
        <taxon>Bacilli</taxon>
        <taxon>Bacillales</taxon>
        <taxon>Bacillaceae</taxon>
        <taxon>Alkalihalobacterium</taxon>
    </lineage>
</organism>
<protein>
    <submittedName>
        <fullName evidence="2">Alpha/beta hydrolase</fullName>
    </submittedName>
</protein>
<dbReference type="PANTHER" id="PTHR43798">
    <property type="entry name" value="MONOACYLGLYCEROL LIPASE"/>
    <property type="match status" value="1"/>
</dbReference>
<dbReference type="Gene3D" id="3.40.50.1820">
    <property type="entry name" value="alpha/beta hydrolase"/>
    <property type="match status" value="1"/>
</dbReference>
<dbReference type="PRINTS" id="PR00111">
    <property type="entry name" value="ABHYDROLASE"/>
</dbReference>
<proteinExistence type="predicted"/>
<comment type="caution">
    <text evidence="2">The sequence shown here is derived from an EMBL/GenBank/DDBJ whole genome shotgun (WGS) entry which is preliminary data.</text>
</comment>
<keyword evidence="3" id="KW-1185">Reference proteome</keyword>